<evidence type="ECO:0000313" key="7">
    <source>
        <dbReference type="EMBL" id="PSL00859.1"/>
    </source>
</evidence>
<dbReference type="OrthoDB" id="8988363at2"/>
<dbReference type="RefSeq" id="WP_106581033.1">
    <property type="nucleotide sequence ID" value="NZ_PYGA01000001.1"/>
</dbReference>
<feature type="transmembrane region" description="Helical" evidence="5">
    <location>
        <begin position="83"/>
        <end position="104"/>
    </location>
</feature>
<comment type="subcellular location">
    <subcellularLocation>
        <location evidence="5">Cell membrane</location>
        <topology evidence="5">Multi-pass membrane protein</topology>
    </subcellularLocation>
    <subcellularLocation>
        <location evidence="1">Membrane</location>
        <topology evidence="1">Multi-pass membrane protein</topology>
    </subcellularLocation>
</comment>
<comment type="caution">
    <text evidence="5">Lacks conserved residue(s) required for the propagation of feature annotation.</text>
</comment>
<dbReference type="Pfam" id="PF01061">
    <property type="entry name" value="ABC2_membrane"/>
    <property type="match status" value="1"/>
</dbReference>
<proteinExistence type="inferred from homology"/>
<dbReference type="GO" id="GO:0140359">
    <property type="term" value="F:ABC-type transporter activity"/>
    <property type="evidence" value="ECO:0007669"/>
    <property type="project" value="InterPro"/>
</dbReference>
<feature type="transmembrane region" description="Helical" evidence="5">
    <location>
        <begin position="140"/>
        <end position="159"/>
    </location>
</feature>
<feature type="domain" description="ABC transmembrane type-2" evidence="6">
    <location>
        <begin position="89"/>
        <end position="165"/>
    </location>
</feature>
<keyword evidence="4 5" id="KW-0472">Membrane</keyword>
<keyword evidence="2 5" id="KW-0812">Transmembrane</keyword>
<keyword evidence="8" id="KW-1185">Reference proteome</keyword>
<dbReference type="EMBL" id="PYGA01000001">
    <property type="protein sequence ID" value="PSL00859.1"/>
    <property type="molecule type" value="Genomic_DNA"/>
</dbReference>
<feature type="transmembrane region" description="Helical" evidence="5">
    <location>
        <begin position="49"/>
        <end position="71"/>
    </location>
</feature>
<evidence type="ECO:0000259" key="6">
    <source>
        <dbReference type="PROSITE" id="PS51012"/>
    </source>
</evidence>
<keyword evidence="5" id="KW-0813">Transport</keyword>
<dbReference type="InterPro" id="IPR047817">
    <property type="entry name" value="ABC2_TM_bact-type"/>
</dbReference>
<comment type="caution">
    <text evidence="7">The sequence shown here is derived from an EMBL/GenBank/DDBJ whole genome shotgun (WGS) entry which is preliminary data.</text>
</comment>
<protein>
    <recommendedName>
        <fullName evidence="5">Transport permease protein</fullName>
    </recommendedName>
</protein>
<accession>A0A2P8DUG4</accession>
<keyword evidence="3 5" id="KW-1133">Transmembrane helix</keyword>
<dbReference type="PANTHER" id="PTHR43229">
    <property type="entry name" value="NODULATION PROTEIN J"/>
    <property type="match status" value="1"/>
</dbReference>
<name>A0A2P8DUG4_9ACTN</name>
<evidence type="ECO:0000256" key="1">
    <source>
        <dbReference type="ARBA" id="ARBA00004141"/>
    </source>
</evidence>
<organism evidence="7 8">
    <name type="scientific">Murinocardiopsis flavida</name>
    <dbReference type="NCBI Taxonomy" id="645275"/>
    <lineage>
        <taxon>Bacteria</taxon>
        <taxon>Bacillati</taxon>
        <taxon>Actinomycetota</taxon>
        <taxon>Actinomycetes</taxon>
        <taxon>Streptosporangiales</taxon>
        <taxon>Nocardiopsidaceae</taxon>
        <taxon>Murinocardiopsis</taxon>
    </lineage>
</organism>
<keyword evidence="5" id="KW-1003">Cell membrane</keyword>
<feature type="transmembrane region" description="Helical" evidence="5">
    <location>
        <begin position="24"/>
        <end position="43"/>
    </location>
</feature>
<evidence type="ECO:0000256" key="4">
    <source>
        <dbReference type="ARBA" id="ARBA00023136"/>
    </source>
</evidence>
<evidence type="ECO:0000256" key="5">
    <source>
        <dbReference type="RuleBase" id="RU361157"/>
    </source>
</evidence>
<comment type="similarity">
    <text evidence="5">Belongs to the ABC-2 integral membrane protein family.</text>
</comment>
<evidence type="ECO:0000313" key="8">
    <source>
        <dbReference type="Proteomes" id="UP000240542"/>
    </source>
</evidence>
<evidence type="ECO:0000256" key="2">
    <source>
        <dbReference type="ARBA" id="ARBA00022692"/>
    </source>
</evidence>
<dbReference type="PROSITE" id="PS51012">
    <property type="entry name" value="ABC_TM2"/>
    <property type="match status" value="1"/>
</dbReference>
<dbReference type="GO" id="GO:0005886">
    <property type="term" value="C:plasma membrane"/>
    <property type="evidence" value="ECO:0007669"/>
    <property type="project" value="UniProtKB-SubCell"/>
</dbReference>
<gene>
    <name evidence="7" type="ORF">CLV63_101338</name>
</gene>
<dbReference type="InterPro" id="IPR051784">
    <property type="entry name" value="Nod_factor_ABC_transporter"/>
</dbReference>
<dbReference type="PANTHER" id="PTHR43229:SF2">
    <property type="entry name" value="NODULATION PROTEIN J"/>
    <property type="match status" value="1"/>
</dbReference>
<reference evidence="7 8" key="1">
    <citation type="submission" date="2018-03" db="EMBL/GenBank/DDBJ databases">
        <title>Genomic Encyclopedia of Archaeal and Bacterial Type Strains, Phase II (KMG-II): from individual species to whole genera.</title>
        <authorList>
            <person name="Goeker M."/>
        </authorList>
    </citation>
    <scope>NUCLEOTIDE SEQUENCE [LARGE SCALE GENOMIC DNA]</scope>
    <source>
        <strain evidence="7 8">DSM 45312</strain>
    </source>
</reference>
<dbReference type="AlphaFoldDB" id="A0A2P8DUG4"/>
<dbReference type="InterPro" id="IPR013525">
    <property type="entry name" value="ABC2_TM"/>
</dbReference>
<sequence length="168" mass="17307">MVDRFATMPAGVAALVLGRTAGDLIRAGAAVAIMIGLGVLLGLRFPGGVSGAVVGTGLLLLACWVFCWLGAMTALLVRGTEGAQYGVFVVLFPLTFMSSAYVPAESMPGPLRLLAAYNPITALVDAVRACFDAGAGASTLLPAVVWLLALTAVALPLTLRRLHRRTPS</sequence>
<evidence type="ECO:0000256" key="3">
    <source>
        <dbReference type="ARBA" id="ARBA00022989"/>
    </source>
</evidence>
<dbReference type="Proteomes" id="UP000240542">
    <property type="component" value="Unassembled WGS sequence"/>
</dbReference>